<dbReference type="Pfam" id="PF10544">
    <property type="entry name" value="T5orf172"/>
    <property type="match status" value="1"/>
</dbReference>
<evidence type="ECO:0000259" key="1">
    <source>
        <dbReference type="SMART" id="SM00974"/>
    </source>
</evidence>
<sequence>MSEIVYVLINEAMPGYVKVGKTTTSLEQRMKELSSSTSLPLPFTCFYACTVNNSTFVERQIHDAFDNNRPNKKREFFQIAPARIVAALKLAELEDITPIDDIEMVPEDRQALEKVRSERRGQFKFSLANIPIGAELVYINNHEIRAKVINDKSIELDGKETSLSASATKLLGYKNTVQGTAYWLYEGEILDERRKRLELEGSDSFSMEQGEVVLKAGAEGGSITLYGIRNNKDWFFGLNVVDQTPSFINESDAVHDSGVVNSWLEALELLDQYTWHELYPLEVHPEFRGKVFDAASTRVKSSTSDIAQQHLPNWKSLCLQNNNE</sequence>
<organism evidence="2 3">
    <name type="scientific">Acidovorax soli</name>
    <dbReference type="NCBI Taxonomy" id="592050"/>
    <lineage>
        <taxon>Bacteria</taxon>
        <taxon>Pseudomonadati</taxon>
        <taxon>Pseudomonadota</taxon>
        <taxon>Betaproteobacteria</taxon>
        <taxon>Burkholderiales</taxon>
        <taxon>Comamonadaceae</taxon>
        <taxon>Acidovorax</taxon>
    </lineage>
</organism>
<accession>A0A1H4B2Q1</accession>
<protein>
    <submittedName>
        <fullName evidence="2">T5orf172 domain-containing protein</fullName>
    </submittedName>
</protein>
<dbReference type="SMART" id="SM00974">
    <property type="entry name" value="T5orf172"/>
    <property type="match status" value="1"/>
</dbReference>
<gene>
    <name evidence="2" type="ORF">SAMN05421875_11283</name>
</gene>
<reference evidence="3" key="1">
    <citation type="submission" date="2016-10" db="EMBL/GenBank/DDBJ databases">
        <authorList>
            <person name="Varghese N."/>
            <person name="Submissions S."/>
        </authorList>
    </citation>
    <scope>NUCLEOTIDE SEQUENCE [LARGE SCALE GENOMIC DNA]</scope>
    <source>
        <strain evidence="3">DSM 25157</strain>
    </source>
</reference>
<feature type="domain" description="Bacteriophage T5 Orf172 DNA-binding" evidence="1">
    <location>
        <begin position="11"/>
        <end position="91"/>
    </location>
</feature>
<dbReference type="EMBL" id="FNQJ01000012">
    <property type="protein sequence ID" value="SEA42433.1"/>
    <property type="molecule type" value="Genomic_DNA"/>
</dbReference>
<name>A0A1H4B2Q1_9BURK</name>
<proteinExistence type="predicted"/>
<dbReference type="AlphaFoldDB" id="A0A1H4B2Q1"/>
<dbReference type="STRING" id="592050.SAMN05421875_11283"/>
<dbReference type="InterPro" id="IPR018306">
    <property type="entry name" value="Phage_T5_Orf172_DNA-bd"/>
</dbReference>
<evidence type="ECO:0000313" key="2">
    <source>
        <dbReference type="EMBL" id="SEA42433.1"/>
    </source>
</evidence>
<dbReference type="GeneID" id="34231577"/>
<evidence type="ECO:0000313" key="3">
    <source>
        <dbReference type="Proteomes" id="UP000199002"/>
    </source>
</evidence>
<dbReference type="Proteomes" id="UP000199002">
    <property type="component" value="Unassembled WGS sequence"/>
</dbReference>
<keyword evidence="3" id="KW-1185">Reference proteome</keyword>
<dbReference type="RefSeq" id="WP_092698243.1">
    <property type="nucleotide sequence ID" value="NZ_CAXIQL010000074.1"/>
</dbReference>